<evidence type="ECO:0000313" key="3">
    <source>
        <dbReference type="Proteomes" id="UP000559256"/>
    </source>
</evidence>
<keyword evidence="3" id="KW-1185">Reference proteome</keyword>
<sequence length="170" mass="19439">MTTTIKSAPAAPREKWNVKSINDSLEETLASLHKYKRLIPYEPTPLPPTEYQEQRLLYGYELTDELFKNFEEYENIKTANAIPGEAPFHRRNRLLAFDAAADAVGFTPSTASLDIGDRSSHPLASQVDICYLAEWNPRRRGTCKLCVSEEKLRELERVLKTDIKAKWIVV</sequence>
<dbReference type="EMBL" id="JAACJM010000311">
    <property type="protein sequence ID" value="KAF5332341.1"/>
    <property type="molecule type" value="Genomic_DNA"/>
</dbReference>
<comment type="caution">
    <text evidence="1">The sequence shown here is derived from an EMBL/GenBank/DDBJ whole genome shotgun (WGS) entry which is preliminary data.</text>
</comment>
<accession>A0A8H5C0C8</accession>
<reference evidence="1 3" key="1">
    <citation type="journal article" date="2020" name="ISME J.">
        <title>Uncovering the hidden diversity of litter-decomposition mechanisms in mushroom-forming fungi.</title>
        <authorList>
            <person name="Floudas D."/>
            <person name="Bentzer J."/>
            <person name="Ahren D."/>
            <person name="Johansson T."/>
            <person name="Persson P."/>
            <person name="Tunlid A."/>
        </authorList>
    </citation>
    <scope>NUCLEOTIDE SEQUENCE [LARGE SCALE GENOMIC DNA]</scope>
    <source>
        <strain evidence="1 3">CBS 291.85</strain>
    </source>
</reference>
<proteinExistence type="predicted"/>
<dbReference type="AlphaFoldDB" id="A0A8H5C0C8"/>
<evidence type="ECO:0000313" key="2">
    <source>
        <dbReference type="EMBL" id="KAF5372459.1"/>
    </source>
</evidence>
<name>A0A8H5C0C8_9AGAR</name>
<dbReference type="EMBL" id="JAACJM010000005">
    <property type="protein sequence ID" value="KAF5372459.1"/>
    <property type="molecule type" value="Genomic_DNA"/>
</dbReference>
<gene>
    <name evidence="2" type="ORF">D9758_005312</name>
    <name evidence="1" type="ORF">D9758_017451</name>
</gene>
<protein>
    <submittedName>
        <fullName evidence="1">Uncharacterized protein</fullName>
    </submittedName>
</protein>
<organism evidence="1 3">
    <name type="scientific">Tetrapyrgos nigripes</name>
    <dbReference type="NCBI Taxonomy" id="182062"/>
    <lineage>
        <taxon>Eukaryota</taxon>
        <taxon>Fungi</taxon>
        <taxon>Dikarya</taxon>
        <taxon>Basidiomycota</taxon>
        <taxon>Agaricomycotina</taxon>
        <taxon>Agaricomycetes</taxon>
        <taxon>Agaricomycetidae</taxon>
        <taxon>Agaricales</taxon>
        <taxon>Marasmiineae</taxon>
        <taxon>Marasmiaceae</taxon>
        <taxon>Tetrapyrgos</taxon>
    </lineage>
</organism>
<evidence type="ECO:0000313" key="1">
    <source>
        <dbReference type="EMBL" id="KAF5332341.1"/>
    </source>
</evidence>
<dbReference type="Proteomes" id="UP000559256">
    <property type="component" value="Unassembled WGS sequence"/>
</dbReference>